<comment type="caution">
    <text evidence="1">The sequence shown here is derived from an EMBL/GenBank/DDBJ whole genome shotgun (WGS) entry which is preliminary data.</text>
</comment>
<dbReference type="EMBL" id="JACVVK020000264">
    <property type="protein sequence ID" value="KAK7481341.1"/>
    <property type="molecule type" value="Genomic_DNA"/>
</dbReference>
<evidence type="ECO:0000313" key="1">
    <source>
        <dbReference type="EMBL" id="KAK7481341.1"/>
    </source>
</evidence>
<organism evidence="1 2">
    <name type="scientific">Batillaria attramentaria</name>
    <dbReference type="NCBI Taxonomy" id="370345"/>
    <lineage>
        <taxon>Eukaryota</taxon>
        <taxon>Metazoa</taxon>
        <taxon>Spiralia</taxon>
        <taxon>Lophotrochozoa</taxon>
        <taxon>Mollusca</taxon>
        <taxon>Gastropoda</taxon>
        <taxon>Caenogastropoda</taxon>
        <taxon>Sorbeoconcha</taxon>
        <taxon>Cerithioidea</taxon>
        <taxon>Batillariidae</taxon>
        <taxon>Batillaria</taxon>
    </lineage>
</organism>
<dbReference type="AlphaFoldDB" id="A0ABD0K216"/>
<feature type="non-terminal residue" evidence="1">
    <location>
        <position position="57"/>
    </location>
</feature>
<name>A0ABD0K216_9CAEN</name>
<reference evidence="1 2" key="1">
    <citation type="journal article" date="2023" name="Sci. Data">
        <title>Genome assembly of the Korean intertidal mud-creeper Batillaria attramentaria.</title>
        <authorList>
            <person name="Patra A.K."/>
            <person name="Ho P.T."/>
            <person name="Jun S."/>
            <person name="Lee S.J."/>
            <person name="Kim Y."/>
            <person name="Won Y.J."/>
        </authorList>
    </citation>
    <scope>NUCLEOTIDE SEQUENCE [LARGE SCALE GENOMIC DNA]</scope>
    <source>
        <strain evidence="1">Wonlab-2016</strain>
    </source>
</reference>
<dbReference type="Proteomes" id="UP001519460">
    <property type="component" value="Unassembled WGS sequence"/>
</dbReference>
<accession>A0ABD0K216</accession>
<sequence>MELEEELVDLSRGHVVVALCLHSLTAIRNVCRATPGPLHYSQQREWRQKARDQPQSG</sequence>
<proteinExistence type="predicted"/>
<protein>
    <submittedName>
        <fullName evidence="1">Uncharacterized protein</fullName>
    </submittedName>
</protein>
<keyword evidence="2" id="KW-1185">Reference proteome</keyword>
<evidence type="ECO:0000313" key="2">
    <source>
        <dbReference type="Proteomes" id="UP001519460"/>
    </source>
</evidence>
<gene>
    <name evidence="1" type="ORF">BaRGS_00027421</name>
</gene>